<feature type="domain" description="EamA" evidence="7">
    <location>
        <begin position="2"/>
        <end position="127"/>
    </location>
</feature>
<dbReference type="PANTHER" id="PTHR32322:SF2">
    <property type="entry name" value="EAMA DOMAIN-CONTAINING PROTEIN"/>
    <property type="match status" value="1"/>
</dbReference>
<dbReference type="Pfam" id="PF00892">
    <property type="entry name" value="EamA"/>
    <property type="match status" value="2"/>
</dbReference>
<feature type="transmembrane region" description="Helical" evidence="6">
    <location>
        <begin position="86"/>
        <end position="105"/>
    </location>
</feature>
<comment type="subcellular location">
    <subcellularLocation>
        <location evidence="1">Membrane</location>
        <topology evidence="1">Multi-pass membrane protein</topology>
    </subcellularLocation>
</comment>
<feature type="transmembrane region" description="Helical" evidence="6">
    <location>
        <begin position="29"/>
        <end position="48"/>
    </location>
</feature>
<dbReference type="EMBL" id="CP019646">
    <property type="protein sequence ID" value="AQQ71934.1"/>
    <property type="molecule type" value="Genomic_DNA"/>
</dbReference>
<evidence type="ECO:0000256" key="5">
    <source>
        <dbReference type="ARBA" id="ARBA00023136"/>
    </source>
</evidence>
<evidence type="ECO:0000256" key="6">
    <source>
        <dbReference type="SAM" id="Phobius"/>
    </source>
</evidence>
<feature type="transmembrane region" description="Helical" evidence="6">
    <location>
        <begin position="260"/>
        <end position="277"/>
    </location>
</feature>
<name>A0A1Q2MH07_9BACT</name>
<evidence type="ECO:0000313" key="8">
    <source>
        <dbReference type="EMBL" id="AQQ71934.1"/>
    </source>
</evidence>
<feature type="domain" description="EamA" evidence="7">
    <location>
        <begin position="138"/>
        <end position="275"/>
    </location>
</feature>
<dbReference type="KEGG" id="pbas:SMSP2_02313"/>
<organism evidence="8 9">
    <name type="scientific">Limihaloglobus sulfuriphilus</name>
    <dbReference type="NCBI Taxonomy" id="1851148"/>
    <lineage>
        <taxon>Bacteria</taxon>
        <taxon>Pseudomonadati</taxon>
        <taxon>Planctomycetota</taxon>
        <taxon>Phycisphaerae</taxon>
        <taxon>Sedimentisphaerales</taxon>
        <taxon>Sedimentisphaeraceae</taxon>
        <taxon>Limihaloglobus</taxon>
    </lineage>
</organism>
<dbReference type="RefSeq" id="WP_146684168.1">
    <property type="nucleotide sequence ID" value="NZ_CP019646.1"/>
</dbReference>
<dbReference type="InterPro" id="IPR037185">
    <property type="entry name" value="EmrE-like"/>
</dbReference>
<keyword evidence="5 6" id="KW-0472">Membrane</keyword>
<feature type="transmembrane region" description="Helical" evidence="6">
    <location>
        <begin position="169"/>
        <end position="190"/>
    </location>
</feature>
<keyword evidence="9" id="KW-1185">Reference proteome</keyword>
<evidence type="ECO:0000256" key="3">
    <source>
        <dbReference type="ARBA" id="ARBA00022692"/>
    </source>
</evidence>
<evidence type="ECO:0000256" key="4">
    <source>
        <dbReference type="ARBA" id="ARBA00022989"/>
    </source>
</evidence>
<evidence type="ECO:0000256" key="1">
    <source>
        <dbReference type="ARBA" id="ARBA00004141"/>
    </source>
</evidence>
<dbReference type="Proteomes" id="UP000188181">
    <property type="component" value="Chromosome"/>
</dbReference>
<protein>
    <submittedName>
        <fullName evidence="8">Carboxylate/amino acid/amine transporter</fullName>
    </submittedName>
</protein>
<dbReference type="SUPFAM" id="SSF103481">
    <property type="entry name" value="Multidrug resistance efflux transporter EmrE"/>
    <property type="match status" value="2"/>
</dbReference>
<sequence>MIALLFVSFVWAFSFGLIKEELSGVNPELAGLLRLCISLLVFVPFLRIKSLGPRLCLRLMAVGAVQYGLMYVTYISSFTYLQAHQVAMMTITTPLYVAIIAGLYQRQLNIRAIVAVIGAIAGALIIVMRSLTPADFGLGMILLQISNVCFAWGQVYYRKLAGDNPKIKTREVFAVIYLGAVITAAAATASSRGFSGITELNLRQWAVIFYLGALASGLCFFLWNWAAVRVRVGTLAAANNLKIPLAITCSLLFFGETVNIPRLIIGGGIIAAVFVWSSKGKRR</sequence>
<keyword evidence="3 6" id="KW-0812">Transmembrane</keyword>
<dbReference type="PANTHER" id="PTHR32322">
    <property type="entry name" value="INNER MEMBRANE TRANSPORTER"/>
    <property type="match status" value="1"/>
</dbReference>
<reference evidence="9" key="1">
    <citation type="submission" date="2017-02" db="EMBL/GenBank/DDBJ databases">
        <title>Comparative genomics and description of representatives of a novel lineage of planctomycetes thriving in anoxic sediments.</title>
        <authorList>
            <person name="Spring S."/>
            <person name="Bunk B."/>
            <person name="Sproer C."/>
        </authorList>
    </citation>
    <scope>NUCLEOTIDE SEQUENCE [LARGE SCALE GENOMIC DNA]</scope>
    <source>
        <strain evidence="9">SM-Chi-D1</strain>
    </source>
</reference>
<feature type="transmembrane region" description="Helical" evidence="6">
    <location>
        <begin position="137"/>
        <end position="157"/>
    </location>
</feature>
<dbReference type="GO" id="GO:0016020">
    <property type="term" value="C:membrane"/>
    <property type="evidence" value="ECO:0007669"/>
    <property type="project" value="UniProtKB-SubCell"/>
</dbReference>
<dbReference type="OrthoDB" id="1412048at2"/>
<accession>A0A1Q2MH07</accession>
<evidence type="ECO:0000256" key="2">
    <source>
        <dbReference type="ARBA" id="ARBA00007362"/>
    </source>
</evidence>
<comment type="similarity">
    <text evidence="2">Belongs to the EamA transporter family.</text>
</comment>
<proteinExistence type="inferred from homology"/>
<keyword evidence="4 6" id="KW-1133">Transmembrane helix</keyword>
<feature type="transmembrane region" description="Helical" evidence="6">
    <location>
        <begin position="202"/>
        <end position="223"/>
    </location>
</feature>
<feature type="transmembrane region" description="Helical" evidence="6">
    <location>
        <begin position="55"/>
        <end position="74"/>
    </location>
</feature>
<feature type="transmembrane region" description="Helical" evidence="6">
    <location>
        <begin position="112"/>
        <end position="131"/>
    </location>
</feature>
<evidence type="ECO:0000313" key="9">
    <source>
        <dbReference type="Proteomes" id="UP000188181"/>
    </source>
</evidence>
<evidence type="ECO:0000259" key="7">
    <source>
        <dbReference type="Pfam" id="PF00892"/>
    </source>
</evidence>
<gene>
    <name evidence="8" type="ORF">SMSP2_02313</name>
</gene>
<dbReference type="InterPro" id="IPR000620">
    <property type="entry name" value="EamA_dom"/>
</dbReference>
<dbReference type="InterPro" id="IPR050638">
    <property type="entry name" value="AA-Vitamin_Transporters"/>
</dbReference>
<dbReference type="AlphaFoldDB" id="A0A1Q2MH07"/>
<feature type="transmembrane region" description="Helical" evidence="6">
    <location>
        <begin position="235"/>
        <end position="254"/>
    </location>
</feature>